<protein>
    <submittedName>
        <fullName evidence="2">Uncharacterized protein</fullName>
    </submittedName>
</protein>
<dbReference type="AlphaFoldDB" id="A0AAD9VPX7"/>
<evidence type="ECO:0000256" key="1">
    <source>
        <dbReference type="SAM" id="MobiDB-lite"/>
    </source>
</evidence>
<name>A0AAD9VPX7_9HYME</name>
<feature type="compositionally biased region" description="Polar residues" evidence="1">
    <location>
        <begin position="288"/>
        <end position="311"/>
    </location>
</feature>
<evidence type="ECO:0000313" key="2">
    <source>
        <dbReference type="EMBL" id="KAK2582379.1"/>
    </source>
</evidence>
<accession>A0AAD9VPX7</accession>
<gene>
    <name evidence="2" type="ORF">KPH14_004708</name>
</gene>
<organism evidence="2 3">
    <name type="scientific">Odynerus spinipes</name>
    <dbReference type="NCBI Taxonomy" id="1348599"/>
    <lineage>
        <taxon>Eukaryota</taxon>
        <taxon>Metazoa</taxon>
        <taxon>Ecdysozoa</taxon>
        <taxon>Arthropoda</taxon>
        <taxon>Hexapoda</taxon>
        <taxon>Insecta</taxon>
        <taxon>Pterygota</taxon>
        <taxon>Neoptera</taxon>
        <taxon>Endopterygota</taxon>
        <taxon>Hymenoptera</taxon>
        <taxon>Apocrita</taxon>
        <taxon>Aculeata</taxon>
        <taxon>Vespoidea</taxon>
        <taxon>Vespidae</taxon>
        <taxon>Eumeninae</taxon>
        <taxon>Odynerus</taxon>
    </lineage>
</organism>
<dbReference type="EMBL" id="JAIFRP010000031">
    <property type="protein sequence ID" value="KAK2582379.1"/>
    <property type="molecule type" value="Genomic_DNA"/>
</dbReference>
<comment type="caution">
    <text evidence="2">The sequence shown here is derived from an EMBL/GenBank/DDBJ whole genome shotgun (WGS) entry which is preliminary data.</text>
</comment>
<evidence type="ECO:0000313" key="3">
    <source>
        <dbReference type="Proteomes" id="UP001258017"/>
    </source>
</evidence>
<dbReference type="Proteomes" id="UP001258017">
    <property type="component" value="Unassembled WGS sequence"/>
</dbReference>
<sequence>MFYLNGRGSGGGGARIDRSPPSEEDEFGWFIGNVENVASSTLNESSNTKNCLSSDSSTSMLSCIDPDEQDVYALASDFTKRSENKNKDDDNENICENIELSKLDRSKDLNLKLIENDADMDELGLASPVKRNGFRDELAGGEPIIQQPRGMCYTPERLVRCEEYRILIPSPRCLSISREKIHPENENSRKTRLSKRRLNSLIDSKQTVGAPRLKALLESYEEKPDIRIARQNSESFEVLRDVTPQDSFSVANRTQPNTLQASTDTISNRSSYERLSVTWEDFKKQTSTRRSSLEDTSGIHSNDWSSETQSDTQTNPLCLCDELAVASSDFSTDYGQVRSTAINEVVSILQALESDPEKATVLLEEDRFCGSTSSHDHITRLALTIETDANVPAVLGEPEKSVYHLRRRVERLQHASKDIFKDICALRKDFEYEEEKLLDLSSDASRLRQDIHEVRYIDDLLRLLRGELERISNRNWPFVLGHSEQHGELNLVV</sequence>
<reference evidence="2" key="2">
    <citation type="journal article" date="2023" name="Commun. Biol.">
        <title>Intrasexual cuticular hydrocarbon dimorphism in a wasp sheds light on hydrocarbon biosynthesis genes in Hymenoptera.</title>
        <authorList>
            <person name="Moris V.C."/>
            <person name="Podsiadlowski L."/>
            <person name="Martin S."/>
            <person name="Oeyen J.P."/>
            <person name="Donath A."/>
            <person name="Petersen M."/>
            <person name="Wilbrandt J."/>
            <person name="Misof B."/>
            <person name="Liedtke D."/>
            <person name="Thamm M."/>
            <person name="Scheiner R."/>
            <person name="Schmitt T."/>
            <person name="Niehuis O."/>
        </authorList>
    </citation>
    <scope>NUCLEOTIDE SEQUENCE</scope>
    <source>
        <strain evidence="2">GBR_01_08_01A</strain>
    </source>
</reference>
<keyword evidence="3" id="KW-1185">Reference proteome</keyword>
<feature type="region of interest" description="Disordered" evidence="1">
    <location>
        <begin position="286"/>
        <end position="311"/>
    </location>
</feature>
<feature type="region of interest" description="Disordered" evidence="1">
    <location>
        <begin position="247"/>
        <end position="266"/>
    </location>
</feature>
<feature type="region of interest" description="Disordered" evidence="1">
    <location>
        <begin position="1"/>
        <end position="23"/>
    </location>
</feature>
<proteinExistence type="predicted"/>
<reference evidence="2" key="1">
    <citation type="submission" date="2021-08" db="EMBL/GenBank/DDBJ databases">
        <authorList>
            <person name="Misof B."/>
            <person name="Oliver O."/>
            <person name="Podsiadlowski L."/>
            <person name="Donath A."/>
            <person name="Peters R."/>
            <person name="Mayer C."/>
            <person name="Rust J."/>
            <person name="Gunkel S."/>
            <person name="Lesny P."/>
            <person name="Martin S."/>
            <person name="Oeyen J.P."/>
            <person name="Petersen M."/>
            <person name="Panagiotis P."/>
            <person name="Wilbrandt J."/>
            <person name="Tanja T."/>
        </authorList>
    </citation>
    <scope>NUCLEOTIDE SEQUENCE</scope>
    <source>
        <strain evidence="2">GBR_01_08_01A</strain>
        <tissue evidence="2">Thorax + abdomen</tissue>
    </source>
</reference>